<feature type="compositionally biased region" description="Low complexity" evidence="1">
    <location>
        <begin position="101"/>
        <end position="111"/>
    </location>
</feature>
<dbReference type="GO" id="GO:0036158">
    <property type="term" value="P:outer dynein arm assembly"/>
    <property type="evidence" value="ECO:0007669"/>
    <property type="project" value="TreeGrafter"/>
</dbReference>
<proteinExistence type="predicted"/>
<feature type="region of interest" description="Disordered" evidence="1">
    <location>
        <begin position="89"/>
        <end position="135"/>
    </location>
</feature>
<keyword evidence="3" id="KW-1185">Reference proteome</keyword>
<evidence type="ECO:0000256" key="1">
    <source>
        <dbReference type="SAM" id="MobiDB-lite"/>
    </source>
</evidence>
<organism evidence="2 3">
    <name type="scientific">Lates japonicus</name>
    <name type="common">Japanese lates</name>
    <dbReference type="NCBI Taxonomy" id="270547"/>
    <lineage>
        <taxon>Eukaryota</taxon>
        <taxon>Metazoa</taxon>
        <taxon>Chordata</taxon>
        <taxon>Craniata</taxon>
        <taxon>Vertebrata</taxon>
        <taxon>Euteleostomi</taxon>
        <taxon>Actinopterygii</taxon>
        <taxon>Neopterygii</taxon>
        <taxon>Teleostei</taxon>
        <taxon>Neoteleostei</taxon>
        <taxon>Acanthomorphata</taxon>
        <taxon>Carangaria</taxon>
        <taxon>Carangaria incertae sedis</taxon>
        <taxon>Centropomidae</taxon>
        <taxon>Lates</taxon>
    </lineage>
</organism>
<name>A0AAD3NJQ1_LATJO</name>
<evidence type="ECO:0000313" key="2">
    <source>
        <dbReference type="EMBL" id="GLD73284.1"/>
    </source>
</evidence>
<dbReference type="GO" id="GO:0003341">
    <property type="term" value="P:cilium movement"/>
    <property type="evidence" value="ECO:0007669"/>
    <property type="project" value="TreeGrafter"/>
</dbReference>
<dbReference type="SUPFAM" id="SSF48371">
    <property type="entry name" value="ARM repeat"/>
    <property type="match status" value="1"/>
</dbReference>
<dbReference type="GO" id="GO:0045505">
    <property type="term" value="F:dynein intermediate chain binding"/>
    <property type="evidence" value="ECO:0007669"/>
    <property type="project" value="TreeGrafter"/>
</dbReference>
<reference evidence="2" key="1">
    <citation type="submission" date="2022-08" db="EMBL/GenBank/DDBJ databases">
        <title>Genome sequencing of akame (Lates japonicus).</title>
        <authorList>
            <person name="Hashiguchi Y."/>
            <person name="Takahashi H."/>
        </authorList>
    </citation>
    <scope>NUCLEOTIDE SEQUENCE</scope>
    <source>
        <strain evidence="2">Kochi</strain>
    </source>
</reference>
<accession>A0AAD3NJQ1</accession>
<comment type="caution">
    <text evidence="2">The sequence shown here is derived from an EMBL/GenBank/DDBJ whole genome shotgun (WGS) entry which is preliminary data.</text>
</comment>
<dbReference type="PANTHER" id="PTHR16216:SF2">
    <property type="entry name" value="DYNEIN AXONEMAL ASSEMBLY FACTOR 5"/>
    <property type="match status" value="1"/>
</dbReference>
<gene>
    <name evidence="2" type="ORF">AKAME5_002460900</name>
</gene>
<protein>
    <submittedName>
        <fullName evidence="2">Dynein assembly factor 5, axonemal</fullName>
    </submittedName>
</protein>
<dbReference type="PANTHER" id="PTHR16216">
    <property type="entry name" value="DYNEIN ASSEMBLY FACTOR 5, AXONEMAL"/>
    <property type="match status" value="1"/>
</dbReference>
<dbReference type="GO" id="GO:0036159">
    <property type="term" value="P:inner dynein arm assembly"/>
    <property type="evidence" value="ECO:0007669"/>
    <property type="project" value="TreeGrafter"/>
</dbReference>
<dbReference type="GO" id="GO:0005737">
    <property type="term" value="C:cytoplasm"/>
    <property type="evidence" value="ECO:0007669"/>
    <property type="project" value="TreeGrafter"/>
</dbReference>
<sequence>MGQLLDWLSASVNTWSSYSPQRLQLHIIVIQSGPVIGEFVSQLMPLFRSCLQPDKDPEMRLSIFTMLAKLLLNAANTLDSQREELLFVGSSSLGSPPPTSPSGVPSESSAVQPSARAQSSNLRECIKPEAHPGSQ</sequence>
<dbReference type="InterPro" id="IPR016024">
    <property type="entry name" value="ARM-type_fold"/>
</dbReference>
<dbReference type="InterPro" id="IPR052623">
    <property type="entry name" value="DAAF5"/>
</dbReference>
<feature type="compositionally biased region" description="Basic and acidic residues" evidence="1">
    <location>
        <begin position="124"/>
        <end position="135"/>
    </location>
</feature>
<evidence type="ECO:0000313" key="3">
    <source>
        <dbReference type="Proteomes" id="UP001279410"/>
    </source>
</evidence>
<dbReference type="EMBL" id="BRZM01001495">
    <property type="protein sequence ID" value="GLD73284.1"/>
    <property type="molecule type" value="Genomic_DNA"/>
</dbReference>
<dbReference type="Proteomes" id="UP001279410">
    <property type="component" value="Unassembled WGS sequence"/>
</dbReference>
<dbReference type="AlphaFoldDB" id="A0AAD3NJQ1"/>